<sequence length="91" mass="9364">MQQVAAFGGADTDGLFQRGIGQAVGGAAQLPAAAEFFQTACLRRGTALRLPVGRQEIQAACGGVDGFAAETSIPRRPARGSSKIRSKSCRA</sequence>
<evidence type="ECO:0000313" key="2">
    <source>
        <dbReference type="EMBL" id="EFE50441.1"/>
    </source>
</evidence>
<organism evidence="2 3">
    <name type="scientific">Neisseria elongata subsp. glycolytica ATCC 29315</name>
    <dbReference type="NCBI Taxonomy" id="546263"/>
    <lineage>
        <taxon>Bacteria</taxon>
        <taxon>Pseudomonadati</taxon>
        <taxon>Pseudomonadota</taxon>
        <taxon>Betaproteobacteria</taxon>
        <taxon>Neisseriales</taxon>
        <taxon>Neisseriaceae</taxon>
        <taxon>Neisseria</taxon>
    </lineage>
</organism>
<name>D4DNZ3_NEIEG</name>
<feature type="compositionally biased region" description="Basic residues" evidence="1">
    <location>
        <begin position="76"/>
        <end position="91"/>
    </location>
</feature>
<gene>
    <name evidence="2" type="ORF">NEIELOOT_00778</name>
</gene>
<dbReference type="EMBL" id="ADBF01000018">
    <property type="protein sequence ID" value="EFE50441.1"/>
    <property type="molecule type" value="Genomic_DNA"/>
</dbReference>
<protein>
    <submittedName>
        <fullName evidence="2">Uncharacterized protein</fullName>
    </submittedName>
</protein>
<reference evidence="2 3" key="1">
    <citation type="submission" date="2010-02" db="EMBL/GenBank/DDBJ databases">
        <authorList>
            <person name="Weinstock G."/>
            <person name="Sodergren E."/>
            <person name="Clifton S."/>
            <person name="Fulton L."/>
            <person name="Fulton B."/>
            <person name="Courtney L."/>
            <person name="Fronick C."/>
            <person name="Harrison M."/>
            <person name="Strong C."/>
            <person name="Farmer C."/>
            <person name="Delahaunty K."/>
            <person name="Markovic C."/>
            <person name="Hall O."/>
            <person name="Minx P."/>
            <person name="Tomlinson C."/>
            <person name="Mitreva M."/>
            <person name="Nelson J."/>
            <person name="Hou S."/>
            <person name="Wollam A."/>
            <person name="Pepin K.H."/>
            <person name="Johnson M."/>
            <person name="Bhonagiri V."/>
            <person name="Zhang X."/>
            <person name="Suruliraj S."/>
            <person name="Warren W."/>
            <person name="Chinwalla A."/>
            <person name="Mardis E.R."/>
            <person name="Wilson R.K."/>
        </authorList>
    </citation>
    <scope>NUCLEOTIDE SEQUENCE [LARGE SCALE GENOMIC DNA]</scope>
    <source>
        <strain evidence="2 3">ATCC 29315</strain>
    </source>
</reference>
<feature type="non-terminal residue" evidence="2">
    <location>
        <position position="91"/>
    </location>
</feature>
<accession>D4DNZ3</accession>
<evidence type="ECO:0000313" key="3">
    <source>
        <dbReference type="Proteomes" id="UP000005536"/>
    </source>
</evidence>
<dbReference type="Proteomes" id="UP000005536">
    <property type="component" value="Unassembled WGS sequence"/>
</dbReference>
<evidence type="ECO:0000256" key="1">
    <source>
        <dbReference type="SAM" id="MobiDB-lite"/>
    </source>
</evidence>
<proteinExistence type="predicted"/>
<dbReference type="AlphaFoldDB" id="D4DNZ3"/>
<comment type="caution">
    <text evidence="2">The sequence shown here is derived from an EMBL/GenBank/DDBJ whole genome shotgun (WGS) entry which is preliminary data.</text>
</comment>
<feature type="region of interest" description="Disordered" evidence="1">
    <location>
        <begin position="72"/>
        <end position="91"/>
    </location>
</feature>